<keyword evidence="5 11" id="KW-0547">Nucleotide-binding</keyword>
<dbReference type="NCBIfam" id="TIGR01525">
    <property type="entry name" value="ATPase-IB_hvy"/>
    <property type="match status" value="1"/>
</dbReference>
<evidence type="ECO:0000256" key="11">
    <source>
        <dbReference type="RuleBase" id="RU362081"/>
    </source>
</evidence>
<evidence type="ECO:0000256" key="7">
    <source>
        <dbReference type="ARBA" id="ARBA00022842"/>
    </source>
</evidence>
<dbReference type="Pfam" id="PF00702">
    <property type="entry name" value="Hydrolase"/>
    <property type="match status" value="1"/>
</dbReference>
<dbReference type="InterPro" id="IPR023214">
    <property type="entry name" value="HAD_sf"/>
</dbReference>
<evidence type="ECO:0000256" key="10">
    <source>
        <dbReference type="ARBA" id="ARBA00023136"/>
    </source>
</evidence>
<dbReference type="Gene3D" id="3.40.1110.10">
    <property type="entry name" value="Calcium-transporting ATPase, cytoplasmic domain N"/>
    <property type="match status" value="1"/>
</dbReference>
<feature type="transmembrane region" description="Helical" evidence="11">
    <location>
        <begin position="594"/>
        <end position="613"/>
    </location>
</feature>
<evidence type="ECO:0000313" key="14">
    <source>
        <dbReference type="Proteomes" id="UP001374893"/>
    </source>
</evidence>
<keyword evidence="14" id="KW-1185">Reference proteome</keyword>
<keyword evidence="7" id="KW-0460">Magnesium</keyword>
<evidence type="ECO:0000256" key="8">
    <source>
        <dbReference type="ARBA" id="ARBA00022967"/>
    </source>
</evidence>
<organism evidence="13 14">
    <name type="scientific">Haloferula helveola</name>
    <dbReference type="NCBI Taxonomy" id="490095"/>
    <lineage>
        <taxon>Bacteria</taxon>
        <taxon>Pseudomonadati</taxon>
        <taxon>Verrucomicrobiota</taxon>
        <taxon>Verrucomicrobiia</taxon>
        <taxon>Verrucomicrobiales</taxon>
        <taxon>Verrucomicrobiaceae</taxon>
        <taxon>Haloferula</taxon>
    </lineage>
</organism>
<feature type="transmembrane region" description="Helical" evidence="11">
    <location>
        <begin position="82"/>
        <end position="100"/>
    </location>
</feature>
<dbReference type="Gene3D" id="3.40.50.1000">
    <property type="entry name" value="HAD superfamily/HAD-like"/>
    <property type="match status" value="1"/>
</dbReference>
<dbReference type="InterPro" id="IPR059000">
    <property type="entry name" value="ATPase_P-type_domA"/>
</dbReference>
<dbReference type="PRINTS" id="PR00119">
    <property type="entry name" value="CATATPASE"/>
</dbReference>
<evidence type="ECO:0000313" key="13">
    <source>
        <dbReference type="EMBL" id="BCX47399.1"/>
    </source>
</evidence>
<dbReference type="SUPFAM" id="SSF56784">
    <property type="entry name" value="HAD-like"/>
    <property type="match status" value="1"/>
</dbReference>
<name>A0ABN6H4C3_9BACT</name>
<feature type="transmembrane region" description="Helical" evidence="11">
    <location>
        <begin position="22"/>
        <end position="42"/>
    </location>
</feature>
<dbReference type="PANTHER" id="PTHR43079">
    <property type="entry name" value="PROBABLE CADMIUM/ZINC-TRANSPORTING ATPASE HMA1"/>
    <property type="match status" value="1"/>
</dbReference>
<comment type="similarity">
    <text evidence="2 11">Belongs to the cation transport ATPase (P-type) (TC 3.A.3) family. Type IB subfamily.</text>
</comment>
<dbReference type="SUPFAM" id="SSF81665">
    <property type="entry name" value="Calcium ATPase, transmembrane domain M"/>
    <property type="match status" value="1"/>
</dbReference>
<dbReference type="PRINTS" id="PR00943">
    <property type="entry name" value="CUATPASE"/>
</dbReference>
<dbReference type="Gene3D" id="2.70.150.10">
    <property type="entry name" value="Calcium-transporting ATPase, cytoplasmic transduction domain A"/>
    <property type="match status" value="1"/>
</dbReference>
<evidence type="ECO:0000259" key="12">
    <source>
        <dbReference type="Pfam" id="PF00122"/>
    </source>
</evidence>
<evidence type="ECO:0000256" key="5">
    <source>
        <dbReference type="ARBA" id="ARBA00022741"/>
    </source>
</evidence>
<proteinExistence type="inferred from homology"/>
<feature type="transmembrane region" description="Helical" evidence="11">
    <location>
        <begin position="291"/>
        <end position="316"/>
    </location>
</feature>
<dbReference type="SFLD" id="SFLDG00002">
    <property type="entry name" value="C1.7:_P-type_atpase_like"/>
    <property type="match status" value="1"/>
</dbReference>
<dbReference type="NCBIfam" id="TIGR01494">
    <property type="entry name" value="ATPase_P-type"/>
    <property type="match status" value="1"/>
</dbReference>
<evidence type="ECO:0000256" key="3">
    <source>
        <dbReference type="ARBA" id="ARBA00022692"/>
    </source>
</evidence>
<evidence type="ECO:0000256" key="2">
    <source>
        <dbReference type="ARBA" id="ARBA00006024"/>
    </source>
</evidence>
<evidence type="ECO:0000256" key="6">
    <source>
        <dbReference type="ARBA" id="ARBA00022840"/>
    </source>
</evidence>
<dbReference type="Pfam" id="PF00122">
    <property type="entry name" value="E1-E2_ATPase"/>
    <property type="match status" value="1"/>
</dbReference>
<dbReference type="SFLD" id="SFLDS00003">
    <property type="entry name" value="Haloacid_Dehalogenase"/>
    <property type="match status" value="1"/>
</dbReference>
<dbReference type="InterPro" id="IPR036412">
    <property type="entry name" value="HAD-like_sf"/>
</dbReference>
<dbReference type="InterPro" id="IPR044492">
    <property type="entry name" value="P_typ_ATPase_HD_dom"/>
</dbReference>
<dbReference type="InterPro" id="IPR008250">
    <property type="entry name" value="ATPase_P-typ_transduc_dom_A_sf"/>
</dbReference>
<keyword evidence="6 11" id="KW-0067">ATP-binding</keyword>
<sequence>MPGLDSIRETADVEATRDEAPWPWLLASAAVCGMATLGGVLVQRLGGDGNVALALYTTAYLAGGWDAAIDTFGKLKRLRLDIHFLMLAVALGAAFIGAWWEGAALLFLFSLSGALEAMAMARTDREIRSLFREAPKQALEVLPDGTTRETEAAHLTESTLIRILPGEQFPADAMVVSGESAADESSLTGESVPVGKTAGSTVFGGTLNTWGKLDAKVLRPPGDSAHARIIKLIREAQASKAPSQRFTDRFGTGYTVGILGLSLVMFLVWHFVFGIPAFVAGEDGRSAFYRAMTLLVVCSPCALVISIPSAILAGIAAGARRGILFRGGVALENLATINRLAVDKTGTLTRGELELTGIEVEQPGNEDKLLSIAAALSRDSTHPLSRAIVAAQMKRGVPTLHSEDFESLAGKGLTGTVDGVEVTLGRRSLFTEHAWLSALPDPAPGLTEVLVHGGNTAGRLLLYDAPRPEAAETVKQLRDRGIEVTMLTGDREESAELVATELGLRDWRSALHPEDKVNAIRQWREKGERVAMAGDGVNDAPSLAAADVSVGMGLRGSDAVLEQADIVLTKDRLERILEALELSRGCRAIIRQNLAISLGVVLLLGLAALGSWIPLPLGVLGHEGSTVVVVLNSLRLLFQGSGGD</sequence>
<feature type="transmembrane region" description="Helical" evidence="11">
    <location>
        <begin position="254"/>
        <end position="279"/>
    </location>
</feature>
<dbReference type="InterPro" id="IPR027256">
    <property type="entry name" value="P-typ_ATPase_IB"/>
</dbReference>
<evidence type="ECO:0000256" key="1">
    <source>
        <dbReference type="ARBA" id="ARBA00004141"/>
    </source>
</evidence>
<accession>A0ABN6H4C3</accession>
<dbReference type="SFLD" id="SFLDF00027">
    <property type="entry name" value="p-type_atpase"/>
    <property type="match status" value="1"/>
</dbReference>
<keyword evidence="11" id="KW-1003">Cell membrane</keyword>
<dbReference type="InterPro" id="IPR023298">
    <property type="entry name" value="ATPase_P-typ_TM_dom_sf"/>
</dbReference>
<dbReference type="PROSITE" id="PS00154">
    <property type="entry name" value="ATPASE_E1_E2"/>
    <property type="match status" value="1"/>
</dbReference>
<dbReference type="Proteomes" id="UP001374893">
    <property type="component" value="Chromosome"/>
</dbReference>
<dbReference type="InterPro" id="IPR051949">
    <property type="entry name" value="Cation_Transport_ATPase"/>
</dbReference>
<evidence type="ECO:0000256" key="4">
    <source>
        <dbReference type="ARBA" id="ARBA00022723"/>
    </source>
</evidence>
<keyword evidence="4 11" id="KW-0479">Metal-binding</keyword>
<protein>
    <submittedName>
        <fullName evidence="13">Metal-transporting ATPase</fullName>
    </submittedName>
</protein>
<reference evidence="13 14" key="1">
    <citation type="submission" date="2021-06" db="EMBL/GenBank/DDBJ databases">
        <title>Complete genome of Haloferula helveola possessing various polysaccharide degrading enzymes.</title>
        <authorList>
            <person name="Takami H."/>
            <person name="Huang C."/>
            <person name="Hamasaki K."/>
        </authorList>
    </citation>
    <scope>NUCLEOTIDE SEQUENCE [LARGE SCALE GENOMIC DNA]</scope>
    <source>
        <strain evidence="13 14">CN-1</strain>
    </source>
</reference>
<dbReference type="InterPro" id="IPR018303">
    <property type="entry name" value="ATPase_P-typ_P_site"/>
</dbReference>
<dbReference type="SUPFAM" id="SSF81653">
    <property type="entry name" value="Calcium ATPase, transduction domain A"/>
    <property type="match status" value="1"/>
</dbReference>
<dbReference type="EMBL" id="AP024702">
    <property type="protein sequence ID" value="BCX47399.1"/>
    <property type="molecule type" value="Genomic_DNA"/>
</dbReference>
<keyword evidence="8" id="KW-1278">Translocase</keyword>
<gene>
    <name evidence="13" type="ORF">HAHE_13070</name>
</gene>
<dbReference type="InterPro" id="IPR023299">
    <property type="entry name" value="ATPase_P-typ_cyto_dom_N"/>
</dbReference>
<dbReference type="PANTHER" id="PTHR43079:SF1">
    <property type="entry name" value="CADMIUM_ZINC-TRANSPORTING ATPASE HMA1, CHLOROPLASTIC-RELATED"/>
    <property type="match status" value="1"/>
</dbReference>
<keyword evidence="10 11" id="KW-0472">Membrane</keyword>
<dbReference type="InterPro" id="IPR001757">
    <property type="entry name" value="P_typ_ATPase"/>
</dbReference>
<keyword evidence="3 11" id="KW-0812">Transmembrane</keyword>
<comment type="subcellular location">
    <subcellularLocation>
        <location evidence="11">Cell membrane</location>
    </subcellularLocation>
    <subcellularLocation>
        <location evidence="1">Membrane</location>
        <topology evidence="1">Multi-pass membrane protein</topology>
    </subcellularLocation>
</comment>
<feature type="domain" description="P-type ATPase A" evidence="12">
    <location>
        <begin position="140"/>
        <end position="233"/>
    </location>
</feature>
<keyword evidence="9 11" id="KW-1133">Transmembrane helix</keyword>
<evidence type="ECO:0000256" key="9">
    <source>
        <dbReference type="ARBA" id="ARBA00022989"/>
    </source>
</evidence>